<accession>A0ABD3NS89</accession>
<comment type="caution">
    <text evidence="2">The sequence shown here is derived from an EMBL/GenBank/DDBJ whole genome shotgun (WGS) entry which is preliminary data.</text>
</comment>
<evidence type="ECO:0008006" key="4">
    <source>
        <dbReference type="Google" id="ProtNLM"/>
    </source>
</evidence>
<dbReference type="EMBL" id="JALLPJ020000993">
    <property type="protein sequence ID" value="KAL3778304.1"/>
    <property type="molecule type" value="Genomic_DNA"/>
</dbReference>
<evidence type="ECO:0000256" key="1">
    <source>
        <dbReference type="SAM" id="MobiDB-lite"/>
    </source>
</evidence>
<reference evidence="2 3" key="1">
    <citation type="submission" date="2024-10" db="EMBL/GenBank/DDBJ databases">
        <title>Updated reference genomes for cyclostephanoid diatoms.</title>
        <authorList>
            <person name="Roberts W.R."/>
            <person name="Alverson A.J."/>
        </authorList>
    </citation>
    <scope>NUCLEOTIDE SEQUENCE [LARGE SCALE GENOMIC DNA]</scope>
    <source>
        <strain evidence="2 3">AJA010-31</strain>
    </source>
</reference>
<proteinExistence type="predicted"/>
<dbReference type="Proteomes" id="UP001530400">
    <property type="component" value="Unassembled WGS sequence"/>
</dbReference>
<gene>
    <name evidence="2" type="ORF">ACHAWO_003332</name>
</gene>
<evidence type="ECO:0000313" key="2">
    <source>
        <dbReference type="EMBL" id="KAL3778304.1"/>
    </source>
</evidence>
<protein>
    <recommendedName>
        <fullName evidence="4">Plastid lipid-associated protein/fibrillin conserved domain-containing protein</fullName>
    </recommendedName>
</protein>
<feature type="compositionally biased region" description="Basic and acidic residues" evidence="1">
    <location>
        <begin position="372"/>
        <end position="386"/>
    </location>
</feature>
<dbReference type="AlphaFoldDB" id="A0ABD3NS89"/>
<feature type="region of interest" description="Disordered" evidence="1">
    <location>
        <begin position="53"/>
        <end position="82"/>
    </location>
</feature>
<feature type="region of interest" description="Disordered" evidence="1">
    <location>
        <begin position="365"/>
        <end position="386"/>
    </location>
</feature>
<evidence type="ECO:0000313" key="3">
    <source>
        <dbReference type="Proteomes" id="UP001530400"/>
    </source>
</evidence>
<keyword evidence="3" id="KW-1185">Reference proteome</keyword>
<name>A0ABD3NS89_9STRA</name>
<sequence>MKSTAAATLAALTAAPISHLAGAFTTAPRSAIQPLTSSPSRLVIPSSKRLPSIISLHSSPNNNDDNEEEEKEKENRYADPEYPDLEFINYDDPSYSAFQDSDLSPPPSSSLLTEEETLLEIESMREERRRRNDEFQFETYHSKVLRGGQSSYGEWTVFQTDTFMEDLASSRSEDARHVPRLLKWDKVLKVISRGNKLIIDENAEWRVDGERIVHTESLANIDDFPKKQNVEIQWDDVEVTHVQNRFWPIQMASLDFRGAAGNMCVGNAYTICDAVPIRGKAADEESDDTLRHEGPFSELRTELGVTDGDIRFRVKLDYATLDTTTAEEEGSGLKPPPLHLRTLTVCRETLDGFWPKPIDNGIDLEAEEEQERDGISESTARRKDQDRVDVRLFGPSGAPGGLYDPPPVGSEERAVQNYMLLDFEGGATVLLPHKIDQHSDEDNDDTFGWVTSLDWTPGKIRYQVDRKVLSGRKLKGLKTLELSEVRGEDADRWRPKDGGVDMRQ</sequence>
<organism evidence="2 3">
    <name type="scientific">Cyclotella atomus</name>
    <dbReference type="NCBI Taxonomy" id="382360"/>
    <lineage>
        <taxon>Eukaryota</taxon>
        <taxon>Sar</taxon>
        <taxon>Stramenopiles</taxon>
        <taxon>Ochrophyta</taxon>
        <taxon>Bacillariophyta</taxon>
        <taxon>Coscinodiscophyceae</taxon>
        <taxon>Thalassiosirophycidae</taxon>
        <taxon>Stephanodiscales</taxon>
        <taxon>Stephanodiscaceae</taxon>
        <taxon>Cyclotella</taxon>
    </lineage>
</organism>